<evidence type="ECO:0000256" key="9">
    <source>
        <dbReference type="HAMAP-Rule" id="MF_00323"/>
    </source>
</evidence>
<keyword evidence="3 9" id="KW-0479">Metal-binding</keyword>
<dbReference type="PROSITE" id="PS00534">
    <property type="entry name" value="FERROCHELATASE"/>
    <property type="match status" value="1"/>
</dbReference>
<dbReference type="Pfam" id="PF00762">
    <property type="entry name" value="Ferrochelatase"/>
    <property type="match status" value="1"/>
</dbReference>
<name>A0A1Y6CZJ6_9GAMM</name>
<feature type="binding site" evidence="9">
    <location>
        <position position="286"/>
    </location>
    <ligand>
        <name>Fe(2+)</name>
        <dbReference type="ChEBI" id="CHEBI:29033"/>
    </ligand>
</feature>
<dbReference type="CDD" id="cd03411">
    <property type="entry name" value="Ferrochelatase_N"/>
    <property type="match status" value="1"/>
</dbReference>
<dbReference type="InterPro" id="IPR019772">
    <property type="entry name" value="Ferrochelatase_AS"/>
</dbReference>
<dbReference type="GO" id="GO:0046872">
    <property type="term" value="F:metal ion binding"/>
    <property type="evidence" value="ECO:0007669"/>
    <property type="project" value="UniProtKB-KW"/>
</dbReference>
<evidence type="ECO:0000256" key="10">
    <source>
        <dbReference type="RuleBase" id="RU000607"/>
    </source>
</evidence>
<evidence type="ECO:0000256" key="8">
    <source>
        <dbReference type="ARBA" id="ARBA00024536"/>
    </source>
</evidence>
<protein>
    <recommendedName>
        <fullName evidence="9 10">Ferrochelatase</fullName>
        <ecNumber evidence="9 10">4.98.1.1</ecNumber>
    </recommendedName>
    <alternativeName>
        <fullName evidence="9">Heme synthase</fullName>
    </alternativeName>
    <alternativeName>
        <fullName evidence="9">Protoheme ferro-lyase</fullName>
    </alternativeName>
</protein>
<comment type="catalytic activity">
    <reaction evidence="9 10">
        <text>heme b + 2 H(+) = protoporphyrin IX + Fe(2+)</text>
        <dbReference type="Rhea" id="RHEA:22584"/>
        <dbReference type="ChEBI" id="CHEBI:15378"/>
        <dbReference type="ChEBI" id="CHEBI:29033"/>
        <dbReference type="ChEBI" id="CHEBI:57306"/>
        <dbReference type="ChEBI" id="CHEBI:60344"/>
        <dbReference type="EC" id="4.98.1.1"/>
    </reaction>
</comment>
<dbReference type="NCBIfam" id="TIGR00109">
    <property type="entry name" value="hemH"/>
    <property type="match status" value="1"/>
</dbReference>
<dbReference type="GO" id="GO:0004325">
    <property type="term" value="F:ferrochelatase activity"/>
    <property type="evidence" value="ECO:0007669"/>
    <property type="project" value="UniProtKB-UniRule"/>
</dbReference>
<dbReference type="UniPathway" id="UPA00252">
    <property type="reaction ID" value="UER00325"/>
</dbReference>
<dbReference type="AlphaFoldDB" id="A0A1Y6CZJ6"/>
<dbReference type="EC" id="4.98.1.1" evidence="9 10"/>
<keyword evidence="12" id="KW-1185">Reference proteome</keyword>
<comment type="pathway">
    <text evidence="9 10">Porphyrin-containing compound metabolism; protoheme biosynthesis; protoheme from protoporphyrin-IX: step 1/1.</text>
</comment>
<evidence type="ECO:0000313" key="12">
    <source>
        <dbReference type="Proteomes" id="UP000192923"/>
    </source>
</evidence>
<feature type="binding site" evidence="9">
    <location>
        <position position="205"/>
    </location>
    <ligand>
        <name>Fe(2+)</name>
        <dbReference type="ChEBI" id="CHEBI:29033"/>
    </ligand>
</feature>
<reference evidence="11 12" key="1">
    <citation type="submission" date="2016-12" db="EMBL/GenBank/DDBJ databases">
        <authorList>
            <person name="Song W.-J."/>
            <person name="Kurnit D.M."/>
        </authorList>
    </citation>
    <scope>NUCLEOTIDE SEQUENCE [LARGE SCALE GENOMIC DNA]</scope>
    <source>
        <strain evidence="11 12">175</strain>
    </source>
</reference>
<dbReference type="EMBL" id="FXAM01000001">
    <property type="protein sequence ID" value="SMF96108.1"/>
    <property type="molecule type" value="Genomic_DNA"/>
</dbReference>
<comment type="function">
    <text evidence="9 10">Catalyzes the ferrous insertion into protoporphyrin IX.</text>
</comment>
<dbReference type="InterPro" id="IPR033659">
    <property type="entry name" value="Ferrochelatase_N"/>
</dbReference>
<dbReference type="GO" id="GO:0006783">
    <property type="term" value="P:heme biosynthetic process"/>
    <property type="evidence" value="ECO:0007669"/>
    <property type="project" value="UniProtKB-UniRule"/>
</dbReference>
<dbReference type="OrthoDB" id="9809741at2"/>
<dbReference type="RefSeq" id="WP_085214903.1">
    <property type="nucleotide sequence ID" value="NZ_FXAM01000001.1"/>
</dbReference>
<dbReference type="Proteomes" id="UP000192923">
    <property type="component" value="Unassembled WGS sequence"/>
</dbReference>
<dbReference type="PANTHER" id="PTHR11108:SF1">
    <property type="entry name" value="FERROCHELATASE, MITOCHONDRIAL"/>
    <property type="match status" value="1"/>
</dbReference>
<dbReference type="Gene3D" id="3.40.50.1400">
    <property type="match status" value="2"/>
</dbReference>
<evidence type="ECO:0000256" key="4">
    <source>
        <dbReference type="ARBA" id="ARBA00023004"/>
    </source>
</evidence>
<evidence type="ECO:0000256" key="5">
    <source>
        <dbReference type="ARBA" id="ARBA00023133"/>
    </source>
</evidence>
<dbReference type="SUPFAM" id="SSF53800">
    <property type="entry name" value="Chelatase"/>
    <property type="match status" value="1"/>
</dbReference>
<organism evidence="11 12">
    <name type="scientific">Methylomagnum ishizawai</name>
    <dbReference type="NCBI Taxonomy" id="1760988"/>
    <lineage>
        <taxon>Bacteria</taxon>
        <taxon>Pseudomonadati</taxon>
        <taxon>Pseudomonadota</taxon>
        <taxon>Gammaproteobacteria</taxon>
        <taxon>Methylococcales</taxon>
        <taxon>Methylococcaceae</taxon>
        <taxon>Methylomagnum</taxon>
    </lineage>
</organism>
<evidence type="ECO:0000256" key="2">
    <source>
        <dbReference type="ARBA" id="ARBA00022490"/>
    </source>
</evidence>
<keyword evidence="2 9" id="KW-0963">Cytoplasm</keyword>
<dbReference type="CDD" id="cd00419">
    <property type="entry name" value="Ferrochelatase_C"/>
    <property type="match status" value="1"/>
</dbReference>
<evidence type="ECO:0000313" key="11">
    <source>
        <dbReference type="EMBL" id="SMF96108.1"/>
    </source>
</evidence>
<keyword evidence="4 9" id="KW-0408">Iron</keyword>
<keyword evidence="7 9" id="KW-0627">Porphyrin biosynthesis</keyword>
<evidence type="ECO:0000256" key="3">
    <source>
        <dbReference type="ARBA" id="ARBA00022723"/>
    </source>
</evidence>
<dbReference type="PANTHER" id="PTHR11108">
    <property type="entry name" value="FERROCHELATASE"/>
    <property type="match status" value="1"/>
</dbReference>
<keyword evidence="6 9" id="KW-0456">Lyase</keyword>
<dbReference type="FunFam" id="3.40.50.1400:FF:000002">
    <property type="entry name" value="Ferrochelatase"/>
    <property type="match status" value="1"/>
</dbReference>
<accession>A0A1Y6CZJ6</accession>
<evidence type="ECO:0000256" key="6">
    <source>
        <dbReference type="ARBA" id="ARBA00023239"/>
    </source>
</evidence>
<dbReference type="GO" id="GO:0005737">
    <property type="term" value="C:cytoplasm"/>
    <property type="evidence" value="ECO:0007669"/>
    <property type="project" value="UniProtKB-SubCell"/>
</dbReference>
<gene>
    <name evidence="9" type="primary">hemH</name>
    <name evidence="11" type="ORF">SAMN02949497_3491</name>
</gene>
<comment type="subcellular location">
    <subcellularLocation>
        <location evidence="9 10">Cytoplasm</location>
    </subcellularLocation>
</comment>
<dbReference type="HAMAP" id="MF_00323">
    <property type="entry name" value="Ferrochelatase"/>
    <property type="match status" value="1"/>
</dbReference>
<comment type="catalytic activity">
    <reaction evidence="8">
        <text>Fe-coproporphyrin III + 2 H(+) = coproporphyrin III + Fe(2+)</text>
        <dbReference type="Rhea" id="RHEA:49572"/>
        <dbReference type="ChEBI" id="CHEBI:15378"/>
        <dbReference type="ChEBI" id="CHEBI:29033"/>
        <dbReference type="ChEBI" id="CHEBI:68438"/>
        <dbReference type="ChEBI" id="CHEBI:131725"/>
        <dbReference type="EC" id="4.99.1.9"/>
    </reaction>
    <physiologicalReaction direction="right-to-left" evidence="8">
        <dbReference type="Rhea" id="RHEA:49574"/>
    </physiologicalReaction>
</comment>
<comment type="similarity">
    <text evidence="1 9 10">Belongs to the ferrochelatase family.</text>
</comment>
<evidence type="ECO:0000256" key="1">
    <source>
        <dbReference type="ARBA" id="ARBA00007718"/>
    </source>
</evidence>
<dbReference type="InterPro" id="IPR001015">
    <property type="entry name" value="Ferrochelatase"/>
</dbReference>
<evidence type="ECO:0000256" key="7">
    <source>
        <dbReference type="ARBA" id="ARBA00023244"/>
    </source>
</evidence>
<dbReference type="InterPro" id="IPR033644">
    <property type="entry name" value="Ferrochelatase_C"/>
</dbReference>
<proteinExistence type="inferred from homology"/>
<sequence length="331" mass="37198">MTASDNIQGRRCAVLLVNLGTPAAPTPAAVRKYLAEFLMDPRVVEIPRPVWWLILHGIILRVRPRKSAHAYASIWTPEGSPLLVYSRKLTDAVRRELAERLGAEVVVELAMRYGQPSIAGQLEALRAQGCERFLVLPLYPQYAASTTATAFDAVADTFKRWRAVPELRFVRDYHDHPRYIAAVADSIERHWREHGRSGFLLFSFHGLPERSRELGDPYDQHCQTTTRLIVERLGLQEGAWQLVFQSRFGPAKWLQPYCVEVLKELPSRGVKAVDVVCPGFAVDCLETLEEIAITNKEVFMQAGGESYRMIPALNDGPEHAKLLADIAMAAL</sequence>
<dbReference type="STRING" id="1760988.SAMN02949497_3491"/>
<keyword evidence="5 9" id="KW-0350">Heme biosynthesis</keyword>